<dbReference type="GO" id="GO:0060070">
    <property type="term" value="P:canonical Wnt signaling pathway"/>
    <property type="evidence" value="ECO:0007669"/>
    <property type="project" value="TreeGrafter"/>
</dbReference>
<proteinExistence type="predicted"/>
<dbReference type="PANTHER" id="PTHR46513:SF13">
    <property type="entry name" value="EGF-LIKE DOMAIN-CONTAINING PROTEIN"/>
    <property type="match status" value="1"/>
</dbReference>
<dbReference type="InterPro" id="IPR011042">
    <property type="entry name" value="6-blade_b-propeller_TolB-like"/>
</dbReference>
<feature type="non-terminal residue" evidence="1">
    <location>
        <position position="1"/>
    </location>
</feature>
<comment type="caution">
    <text evidence="1">The sequence shown here is derived from an EMBL/GenBank/DDBJ whole genome shotgun (WGS) entry which is preliminary data.</text>
</comment>
<dbReference type="InterPro" id="IPR050778">
    <property type="entry name" value="Cueball_EGF_LRP_Nidogen"/>
</dbReference>
<reference evidence="1" key="1">
    <citation type="submission" date="2021-02" db="EMBL/GenBank/DDBJ databases">
        <authorList>
            <person name="Nowell W R."/>
        </authorList>
    </citation>
    <scope>NUCLEOTIDE SEQUENCE</scope>
    <source>
        <strain evidence="1">Ploen Becks lab</strain>
    </source>
</reference>
<keyword evidence="2" id="KW-1185">Reference proteome</keyword>
<feature type="non-terminal residue" evidence="1">
    <location>
        <position position="186"/>
    </location>
</feature>
<name>A0A814T964_9BILA</name>
<dbReference type="GO" id="GO:0042813">
    <property type="term" value="F:Wnt receptor activity"/>
    <property type="evidence" value="ECO:0007669"/>
    <property type="project" value="TreeGrafter"/>
</dbReference>
<dbReference type="AlphaFoldDB" id="A0A814T964"/>
<organism evidence="1 2">
    <name type="scientific">Brachionus calyciflorus</name>
    <dbReference type="NCBI Taxonomy" id="104777"/>
    <lineage>
        <taxon>Eukaryota</taxon>
        <taxon>Metazoa</taxon>
        <taxon>Spiralia</taxon>
        <taxon>Gnathifera</taxon>
        <taxon>Rotifera</taxon>
        <taxon>Eurotatoria</taxon>
        <taxon>Monogononta</taxon>
        <taxon>Pseudotrocha</taxon>
        <taxon>Ploima</taxon>
        <taxon>Brachionidae</taxon>
        <taxon>Brachionus</taxon>
    </lineage>
</organism>
<accession>A0A814T964</accession>
<evidence type="ECO:0000313" key="1">
    <source>
        <dbReference type="EMBL" id="CAF1156296.1"/>
    </source>
</evidence>
<gene>
    <name evidence="1" type="ORF">OXX778_LOCUS23471</name>
</gene>
<dbReference type="SUPFAM" id="SSF63825">
    <property type="entry name" value="YWTD domain"/>
    <property type="match status" value="1"/>
</dbReference>
<dbReference type="PANTHER" id="PTHR46513">
    <property type="entry name" value="VITELLOGENIN RECEPTOR-LIKE PROTEIN-RELATED-RELATED"/>
    <property type="match status" value="1"/>
</dbReference>
<evidence type="ECO:0000313" key="2">
    <source>
        <dbReference type="Proteomes" id="UP000663879"/>
    </source>
</evidence>
<dbReference type="GO" id="GO:0005886">
    <property type="term" value="C:plasma membrane"/>
    <property type="evidence" value="ECO:0007669"/>
    <property type="project" value="TreeGrafter"/>
</dbReference>
<dbReference type="Gene3D" id="2.120.10.30">
    <property type="entry name" value="TolB, C-terminal domain"/>
    <property type="match status" value="2"/>
</dbReference>
<dbReference type="GO" id="GO:0017147">
    <property type="term" value="F:Wnt-protein binding"/>
    <property type="evidence" value="ECO:0007669"/>
    <property type="project" value="TreeGrafter"/>
</dbReference>
<dbReference type="OrthoDB" id="9990982at2759"/>
<dbReference type="Proteomes" id="UP000663879">
    <property type="component" value="Unassembled WGS sequence"/>
</dbReference>
<sequence>SIFINDKNLYYADSRLRGVYSLNLSFANNSVKLLKKVSSYDLTEILVFSEKTQPLNIPTSCSLNTCDQFCFNLHATTKCACGLGELDSNGKNCKLPKEYIIFAMEDEIRSLNIPVGNLVGGSPWLISRPEGIAYDWVSDTIFYADNQLNQIKSYKISTRQSLIISYSDSPRAVVVHPCKGYLFWTD</sequence>
<protein>
    <submittedName>
        <fullName evidence="1">Uncharacterized protein</fullName>
    </submittedName>
</protein>
<dbReference type="EMBL" id="CAJNOC010012965">
    <property type="protein sequence ID" value="CAF1156296.1"/>
    <property type="molecule type" value="Genomic_DNA"/>
</dbReference>